<comment type="caution">
    <text evidence="8">The sequence shown here is derived from an EMBL/GenBank/DDBJ whole genome shotgun (WGS) entry which is preliminary data.</text>
</comment>
<evidence type="ECO:0000256" key="1">
    <source>
        <dbReference type="ARBA" id="ARBA00005382"/>
    </source>
</evidence>
<evidence type="ECO:0000313" key="9">
    <source>
        <dbReference type="Proteomes" id="UP000632339"/>
    </source>
</evidence>
<dbReference type="EMBL" id="BMLI01000001">
    <property type="protein sequence ID" value="GGM88563.1"/>
    <property type="molecule type" value="Genomic_DNA"/>
</dbReference>
<comment type="similarity">
    <text evidence="1 4">Belongs to the glycosyl hydrolase 30 family.</text>
</comment>
<dbReference type="Pfam" id="PF02055">
    <property type="entry name" value="Glyco_hydro_30"/>
    <property type="match status" value="1"/>
</dbReference>
<dbReference type="PANTHER" id="PTHR11069:SF23">
    <property type="entry name" value="LYSOSOMAL ACID GLUCOSYLCERAMIDASE"/>
    <property type="match status" value="1"/>
</dbReference>
<dbReference type="InterPro" id="IPR013780">
    <property type="entry name" value="Glyco_hydro_b"/>
</dbReference>
<dbReference type="InterPro" id="IPR017853">
    <property type="entry name" value="GH"/>
</dbReference>
<feature type="signal peptide" evidence="5">
    <location>
        <begin position="1"/>
        <end position="36"/>
    </location>
</feature>
<dbReference type="InterPro" id="IPR033452">
    <property type="entry name" value="GH30_C"/>
</dbReference>
<keyword evidence="2 5" id="KW-0732">Signal</keyword>
<reference evidence="9" key="1">
    <citation type="journal article" date="2019" name="Int. J. Syst. Evol. Microbiol.">
        <title>The Global Catalogue of Microorganisms (GCM) 10K type strain sequencing project: providing services to taxonomists for standard genome sequencing and annotation.</title>
        <authorList>
            <consortium name="The Broad Institute Genomics Platform"/>
            <consortium name="The Broad Institute Genome Sequencing Center for Infectious Disease"/>
            <person name="Wu L."/>
            <person name="Ma J."/>
        </authorList>
    </citation>
    <scope>NUCLEOTIDE SEQUENCE [LARGE SCALE GENOMIC DNA]</scope>
    <source>
        <strain evidence="9">CGMCC 1.6375</strain>
    </source>
</reference>
<dbReference type="Pfam" id="PF17189">
    <property type="entry name" value="Glyco_hydro_30C"/>
    <property type="match status" value="1"/>
</dbReference>
<dbReference type="PANTHER" id="PTHR11069">
    <property type="entry name" value="GLUCOSYLCERAMIDASE"/>
    <property type="match status" value="1"/>
</dbReference>
<feature type="domain" description="Glycosyl hydrolase family 30 TIM-barrel" evidence="6">
    <location>
        <begin position="84"/>
        <end position="416"/>
    </location>
</feature>
<dbReference type="Gene3D" id="3.20.20.80">
    <property type="entry name" value="Glycosidases"/>
    <property type="match status" value="1"/>
</dbReference>
<evidence type="ECO:0000259" key="6">
    <source>
        <dbReference type="Pfam" id="PF02055"/>
    </source>
</evidence>
<sequence length="486" mass="53364">MSRQVVNTNHYRMKISIPKSAFLLVICLFASQLATAQKGKVAFWLTNTDKSVLFRQQPALTLQKATASEATVIHIDAKKKFQEIDGFGFTLTGGSAGHLLGMSKAARTALLKELFSTAGNGIGMAYLRVSIGASDLNEKVFSYDDIPQGQTDPDLQHFDLGPDRKDVIPVLKEILAINPELKILGSPWSPPVWMKDNGDTRGGSLKPEWYDAYAKYLVRYVQDMKKEGIRIDAITVQNEPLHPGNNPSLLMVAKDQAVFVKNHLGPAFEKAGTGTKIIVYDHNADKPEYPISILDDPEAKKYVNGSAFHLYGGTIDALSKVHDAHPDRALYFTEQWMGAPGKFERDFPDHIKKLTIGATRNWARTVLEWNLTSNPQNRPFTDRGGCDRCLGGVTVNGDKVTRNAAYYVVAHASRFVRPGSVRIESGALIGTNADEKLPNVAFATPDGKKVLIVLNDSDAEKKFSIRDGGKAMSVSLKAGSVGTFVW</sequence>
<dbReference type="SUPFAM" id="SSF51445">
    <property type="entry name" value="(Trans)glycosidases"/>
    <property type="match status" value="1"/>
</dbReference>
<accession>A0ABQ2HS86</accession>
<gene>
    <name evidence="8" type="ORF">GCM10010967_21540</name>
</gene>
<dbReference type="InterPro" id="IPR033453">
    <property type="entry name" value="Glyco_hydro_30_TIM-barrel"/>
</dbReference>
<evidence type="ECO:0000256" key="3">
    <source>
        <dbReference type="ARBA" id="ARBA00022801"/>
    </source>
</evidence>
<organism evidence="8 9">
    <name type="scientific">Dyadobacter beijingensis</name>
    <dbReference type="NCBI Taxonomy" id="365489"/>
    <lineage>
        <taxon>Bacteria</taxon>
        <taxon>Pseudomonadati</taxon>
        <taxon>Bacteroidota</taxon>
        <taxon>Cytophagia</taxon>
        <taxon>Cytophagales</taxon>
        <taxon>Spirosomataceae</taxon>
        <taxon>Dyadobacter</taxon>
    </lineage>
</organism>
<keyword evidence="9" id="KW-1185">Reference proteome</keyword>
<dbReference type="InterPro" id="IPR001139">
    <property type="entry name" value="Glyco_hydro_30"/>
</dbReference>
<evidence type="ECO:0000259" key="7">
    <source>
        <dbReference type="Pfam" id="PF17189"/>
    </source>
</evidence>
<feature type="chain" id="PRO_5046258384" evidence="5">
    <location>
        <begin position="37"/>
        <end position="486"/>
    </location>
</feature>
<keyword evidence="3 4" id="KW-0378">Hydrolase</keyword>
<feature type="domain" description="Glycosyl hydrolase family 30 beta sandwich" evidence="7">
    <location>
        <begin position="419"/>
        <end position="484"/>
    </location>
</feature>
<dbReference type="Gene3D" id="2.60.40.1180">
    <property type="entry name" value="Golgi alpha-mannosidase II"/>
    <property type="match status" value="1"/>
</dbReference>
<name>A0ABQ2HS86_9BACT</name>
<evidence type="ECO:0000256" key="4">
    <source>
        <dbReference type="RuleBase" id="RU361188"/>
    </source>
</evidence>
<evidence type="ECO:0000313" key="8">
    <source>
        <dbReference type="EMBL" id="GGM88563.1"/>
    </source>
</evidence>
<proteinExistence type="inferred from homology"/>
<keyword evidence="4" id="KW-0326">Glycosidase</keyword>
<protein>
    <submittedName>
        <fullName evidence="8">Glucosylceramidase</fullName>
    </submittedName>
</protein>
<dbReference type="Proteomes" id="UP000632339">
    <property type="component" value="Unassembled WGS sequence"/>
</dbReference>
<evidence type="ECO:0000256" key="5">
    <source>
        <dbReference type="SAM" id="SignalP"/>
    </source>
</evidence>
<evidence type="ECO:0000256" key="2">
    <source>
        <dbReference type="ARBA" id="ARBA00022729"/>
    </source>
</evidence>